<reference evidence="2" key="2">
    <citation type="submission" date="2015-08" db="UniProtKB">
        <authorList>
            <consortium name="WormBaseParasite"/>
        </authorList>
    </citation>
    <scope>IDENTIFICATION</scope>
</reference>
<dbReference type="WBParaSite" id="SVE_0743900.1">
    <property type="protein sequence ID" value="SVE_0743900.1"/>
    <property type="gene ID" value="SVE_0743900"/>
</dbReference>
<accession>A0A0K0FF00</accession>
<reference evidence="1" key="1">
    <citation type="submission" date="2014-07" db="EMBL/GenBank/DDBJ databases">
        <authorList>
            <person name="Martin A.A"/>
            <person name="De Silva N."/>
        </authorList>
    </citation>
    <scope>NUCLEOTIDE SEQUENCE</scope>
</reference>
<organism evidence="1 2">
    <name type="scientific">Strongyloides venezuelensis</name>
    <name type="common">Threadworm</name>
    <dbReference type="NCBI Taxonomy" id="75913"/>
    <lineage>
        <taxon>Eukaryota</taxon>
        <taxon>Metazoa</taxon>
        <taxon>Ecdysozoa</taxon>
        <taxon>Nematoda</taxon>
        <taxon>Chromadorea</taxon>
        <taxon>Rhabditida</taxon>
        <taxon>Tylenchina</taxon>
        <taxon>Panagrolaimomorpha</taxon>
        <taxon>Strongyloidoidea</taxon>
        <taxon>Strongyloididae</taxon>
        <taxon>Strongyloides</taxon>
    </lineage>
</organism>
<dbReference type="AlphaFoldDB" id="A0A0K0FF00"/>
<sequence length="159" mass="18980">MEDNRKIIGHHTVDEWFIILNSIMYDSDCGENDFLGTTNNYEIELIKEEKTCQVLSDIFYKKPKWALRFFLVLKTRKQYIIDIFIFNEYGWEVFDYIWKSPISNLDRLEIIKEIGVLNFTSTSVTSNENFELICYIVEFDKYLGSKINWAHQYGIKVSQ</sequence>
<name>A0A0K0FF00_STRVS</name>
<protein>
    <submittedName>
        <fullName evidence="2">DUF1398 domain-containing protein</fullName>
    </submittedName>
</protein>
<evidence type="ECO:0000313" key="2">
    <source>
        <dbReference type="WBParaSite" id="SVE_0743900.1"/>
    </source>
</evidence>
<dbReference type="Proteomes" id="UP000035680">
    <property type="component" value="Unassembled WGS sequence"/>
</dbReference>
<keyword evidence="1" id="KW-1185">Reference proteome</keyword>
<evidence type="ECO:0000313" key="1">
    <source>
        <dbReference type="Proteomes" id="UP000035680"/>
    </source>
</evidence>
<proteinExistence type="predicted"/>